<keyword evidence="2" id="KW-1185">Reference proteome</keyword>
<reference evidence="1 2" key="1">
    <citation type="submission" date="2018-03" db="EMBL/GenBank/DDBJ databases">
        <title>Genomic Encyclopedia of Archaeal and Bacterial Type Strains, Phase II (KMG-II): from individual species to whole genera.</title>
        <authorList>
            <person name="Goeker M."/>
        </authorList>
    </citation>
    <scope>NUCLEOTIDE SEQUENCE [LARGE SCALE GENOMIC DNA]</scope>
    <source>
        <strain evidence="1 2">DSM 28354</strain>
    </source>
</reference>
<sequence length="246" mass="28099">MNTMTYYCLAYTLSVHLKRQRYCKNNLELPTTIMDKSLEFFEDTLRTSIADLSQLIRREALINSPTEHQKALSSIVYFTLLKDELSRLLSAENAVIVTVQRVLEGKPFESNDLILSEDSATTAQEYCYSFFTRIDCPLGSASVELGNWIASYVDQQQSIRDSFTHYFPDVQFLLGEVDSAGVINTHSISEAELFDSRTRGLLDDIERNRALIEFNERMLLVKSLLERNASAVQILSVLLNEPLIYE</sequence>
<dbReference type="Proteomes" id="UP000238375">
    <property type="component" value="Unassembled WGS sequence"/>
</dbReference>
<comment type="caution">
    <text evidence="1">The sequence shown here is derived from an EMBL/GenBank/DDBJ whole genome shotgun (WGS) entry which is preliminary data.</text>
</comment>
<protein>
    <submittedName>
        <fullName evidence="1">Uncharacterized protein</fullName>
    </submittedName>
</protein>
<proteinExistence type="predicted"/>
<evidence type="ECO:0000313" key="2">
    <source>
        <dbReference type="Proteomes" id="UP000238375"/>
    </source>
</evidence>
<dbReference type="AlphaFoldDB" id="A0A2T0SNX9"/>
<name>A0A2T0SNX9_9BACT</name>
<organism evidence="1 2">
    <name type="scientific">Spirosoma oryzae</name>
    <dbReference type="NCBI Taxonomy" id="1469603"/>
    <lineage>
        <taxon>Bacteria</taxon>
        <taxon>Pseudomonadati</taxon>
        <taxon>Bacteroidota</taxon>
        <taxon>Cytophagia</taxon>
        <taxon>Cytophagales</taxon>
        <taxon>Cytophagaceae</taxon>
        <taxon>Spirosoma</taxon>
    </lineage>
</organism>
<gene>
    <name evidence="1" type="ORF">CLV58_115156</name>
</gene>
<dbReference type="EMBL" id="PVTE01000015">
    <property type="protein sequence ID" value="PRY35073.1"/>
    <property type="molecule type" value="Genomic_DNA"/>
</dbReference>
<accession>A0A2T0SNX9</accession>
<evidence type="ECO:0000313" key="1">
    <source>
        <dbReference type="EMBL" id="PRY35073.1"/>
    </source>
</evidence>